<evidence type="ECO:0000256" key="7">
    <source>
        <dbReference type="ARBA" id="ARBA00022927"/>
    </source>
</evidence>
<accession>A0A0U2L369</accession>
<keyword evidence="8 12" id="KW-1133">Transmembrane helix</keyword>
<dbReference type="EMBL" id="KT428890">
    <property type="protein sequence ID" value="ALG63657.1"/>
    <property type="molecule type" value="Genomic_DNA"/>
</dbReference>
<name>A0A0U2L369_GUITH</name>
<sequence>MIQNLWIFCSIFLIISIMIHNPKSQGMGGQNQILNGTRSAEETLNKVTWTLITIFFSLTIYLATLSKLD</sequence>
<keyword evidence="5" id="KW-0813">Transport</keyword>
<comment type="similarity">
    <text evidence="2">Belongs to the SecG family.</text>
</comment>
<dbReference type="Pfam" id="PF03840">
    <property type="entry name" value="SecG"/>
    <property type="match status" value="1"/>
</dbReference>
<evidence type="ECO:0000256" key="10">
    <source>
        <dbReference type="ARBA" id="ARBA00023136"/>
    </source>
</evidence>
<evidence type="ECO:0000256" key="1">
    <source>
        <dbReference type="ARBA" id="ARBA00004141"/>
    </source>
</evidence>
<protein>
    <recommendedName>
        <fullName evidence="4">Probable protein-export membrane protein SecG</fullName>
    </recommendedName>
    <alternativeName>
        <fullName evidence="3">Probable protein-export membrane protein secG</fullName>
    </alternativeName>
</protein>
<feature type="transmembrane region" description="Helical" evidence="12">
    <location>
        <begin position="47"/>
        <end position="65"/>
    </location>
</feature>
<geneLocation type="chloroplast" evidence="13"/>
<keyword evidence="6 12" id="KW-0812">Transmembrane</keyword>
<evidence type="ECO:0000256" key="4">
    <source>
        <dbReference type="ARBA" id="ARBA00015435"/>
    </source>
</evidence>
<evidence type="ECO:0000256" key="2">
    <source>
        <dbReference type="ARBA" id="ARBA00008445"/>
    </source>
</evidence>
<evidence type="ECO:0000256" key="9">
    <source>
        <dbReference type="ARBA" id="ARBA00023010"/>
    </source>
</evidence>
<reference evidence="13" key="1">
    <citation type="journal article" date="2015" name="Mitochondrial DNA">
        <title>The complete chloroplast genome of Guillardia theta strain CCMP2712.</title>
        <authorList>
            <person name="Tang X."/>
            <person name="Bi G."/>
        </authorList>
    </citation>
    <scope>NUCLEOTIDE SEQUENCE</scope>
</reference>
<evidence type="ECO:0000256" key="5">
    <source>
        <dbReference type="ARBA" id="ARBA00022448"/>
    </source>
</evidence>
<keyword evidence="9" id="KW-0811">Translocation</keyword>
<comment type="function">
    <text evidence="11">Involved in protein export. Participates in an early event of protein translocation across the chloroplast thylakoid membrane.</text>
</comment>
<evidence type="ECO:0000313" key="13">
    <source>
        <dbReference type="EMBL" id="ALG63657.1"/>
    </source>
</evidence>
<evidence type="ECO:0000256" key="8">
    <source>
        <dbReference type="ARBA" id="ARBA00022989"/>
    </source>
</evidence>
<feature type="transmembrane region" description="Helical" evidence="12">
    <location>
        <begin position="5"/>
        <end position="21"/>
    </location>
</feature>
<organism evidence="13">
    <name type="scientific">Guillardia theta</name>
    <name type="common">Cryptophyte</name>
    <name type="synonym">Cryptomonas phi</name>
    <dbReference type="NCBI Taxonomy" id="55529"/>
    <lineage>
        <taxon>Eukaryota</taxon>
        <taxon>Cryptophyceae</taxon>
        <taxon>Pyrenomonadales</taxon>
        <taxon>Geminigeraceae</taxon>
        <taxon>Guillardia</taxon>
    </lineage>
</organism>
<gene>
    <name evidence="13" type="primary">secG</name>
</gene>
<dbReference type="GO" id="GO:0009306">
    <property type="term" value="P:protein secretion"/>
    <property type="evidence" value="ECO:0007669"/>
    <property type="project" value="InterPro"/>
</dbReference>
<dbReference type="NCBIfam" id="TIGR00810">
    <property type="entry name" value="secG"/>
    <property type="match status" value="1"/>
</dbReference>
<evidence type="ECO:0000256" key="3">
    <source>
        <dbReference type="ARBA" id="ARBA00013657"/>
    </source>
</evidence>
<evidence type="ECO:0000256" key="6">
    <source>
        <dbReference type="ARBA" id="ARBA00022692"/>
    </source>
</evidence>
<keyword evidence="7" id="KW-0653">Protein transport</keyword>
<dbReference type="GO" id="GO:0016020">
    <property type="term" value="C:membrane"/>
    <property type="evidence" value="ECO:0007669"/>
    <property type="project" value="UniProtKB-SubCell"/>
</dbReference>
<keyword evidence="13" id="KW-0934">Plastid</keyword>
<proteinExistence type="inferred from homology"/>
<dbReference type="InterPro" id="IPR004692">
    <property type="entry name" value="SecG"/>
</dbReference>
<keyword evidence="10 12" id="KW-0472">Membrane</keyword>
<evidence type="ECO:0000256" key="12">
    <source>
        <dbReference type="SAM" id="Phobius"/>
    </source>
</evidence>
<comment type="subcellular location">
    <subcellularLocation>
        <location evidence="1">Membrane</location>
        <topology evidence="1">Multi-pass membrane protein</topology>
    </subcellularLocation>
</comment>
<keyword evidence="13" id="KW-0150">Chloroplast</keyword>
<dbReference type="AlphaFoldDB" id="A0A0U2L369"/>
<dbReference type="GO" id="GO:0015450">
    <property type="term" value="F:protein-transporting ATPase activity"/>
    <property type="evidence" value="ECO:0007669"/>
    <property type="project" value="InterPro"/>
</dbReference>
<evidence type="ECO:0000256" key="11">
    <source>
        <dbReference type="ARBA" id="ARBA00025638"/>
    </source>
</evidence>